<dbReference type="GO" id="GO:0009307">
    <property type="term" value="P:DNA restriction-modification system"/>
    <property type="evidence" value="ECO:0007669"/>
    <property type="project" value="UniProtKB-KW"/>
</dbReference>
<dbReference type="InterPro" id="IPR044946">
    <property type="entry name" value="Restrct_endonuc_typeI_TRD_sf"/>
</dbReference>
<dbReference type="AlphaFoldDB" id="A0A4U2ZC27"/>
<keyword evidence="4" id="KW-0175">Coiled coil</keyword>
<evidence type="ECO:0000313" key="7">
    <source>
        <dbReference type="Proteomes" id="UP000309561"/>
    </source>
</evidence>
<name>A0A4U2ZC27_9BACT</name>
<dbReference type="Pfam" id="PF01420">
    <property type="entry name" value="Methylase_S"/>
    <property type="match status" value="2"/>
</dbReference>
<dbReference type="CDD" id="cd17246">
    <property type="entry name" value="RMtype1_S_SonII-TRD2-CR2_like"/>
    <property type="match status" value="1"/>
</dbReference>
<comment type="similarity">
    <text evidence="1">Belongs to the type-I restriction system S methylase family.</text>
</comment>
<keyword evidence="6" id="KW-0255">Endonuclease</keyword>
<dbReference type="GO" id="GO:0003677">
    <property type="term" value="F:DNA binding"/>
    <property type="evidence" value="ECO:0007669"/>
    <property type="project" value="UniProtKB-KW"/>
</dbReference>
<feature type="domain" description="Type I restriction modification DNA specificity" evidence="5">
    <location>
        <begin position="104"/>
        <end position="167"/>
    </location>
</feature>
<accession>A0A4U2ZC27</accession>
<keyword evidence="3" id="KW-0238">DNA-binding</keyword>
<dbReference type="Gene3D" id="3.90.220.20">
    <property type="entry name" value="DNA methylase specificity domains"/>
    <property type="match status" value="2"/>
</dbReference>
<dbReference type="EMBL" id="SZPX01000001">
    <property type="protein sequence ID" value="TKI71252.1"/>
    <property type="molecule type" value="Genomic_DNA"/>
</dbReference>
<evidence type="ECO:0000256" key="2">
    <source>
        <dbReference type="ARBA" id="ARBA00022747"/>
    </source>
</evidence>
<dbReference type="RefSeq" id="WP_137011902.1">
    <property type="nucleotide sequence ID" value="NZ_SZPX01000001.1"/>
</dbReference>
<feature type="coiled-coil region" evidence="4">
    <location>
        <begin position="201"/>
        <end position="228"/>
    </location>
</feature>
<dbReference type="InterPro" id="IPR051212">
    <property type="entry name" value="Type-I_RE_S_subunit"/>
</dbReference>
<sequence>MREVKFSEVLKQYKIYHFVEDGTEYRQVTISIHSGVSFRGTKFGRDIGRKRQFVIDLEEYPNTFIFTRQGVQNGSYGIAPREVHGCVVTENMPMFSIEPTLNPGYLEYYLQTNHFQDQLQALNASGSAQKSIHEKVLLQLNILLPEIEEQKSIVDEIKSVENKQSKVLEELQTQSKLINKLRSSILSDAVSGKLVPQDPNDESAEVLLEKIKAEKEKLIKEGKIKKQKPLPPISEDEIPYELPDGWVWCKFEEVANLITDGTHQTPTYTDNGKLFVSAKNVNPFQFMPKYNAKYVSENDYEAYIKDRKAEFKDILLTRVGSNIGQAAVIDQNIDFAIYVSVALIKLNHKYLSSEYFAIWLNSPIGTQSSISNILGRGVSQGNLNLNFIRSFLVPLAPLEEQKRIVEKVEKLMASCDALELEVQNSKIETEKLMQSVLKEAFL</sequence>
<evidence type="ECO:0000256" key="3">
    <source>
        <dbReference type="ARBA" id="ARBA00023125"/>
    </source>
</evidence>
<dbReference type="SUPFAM" id="SSF116734">
    <property type="entry name" value="DNA methylase specificity domain"/>
    <property type="match status" value="2"/>
</dbReference>
<proteinExistence type="inferred from homology"/>
<feature type="domain" description="Type I restriction modification DNA specificity" evidence="5">
    <location>
        <begin position="243"/>
        <end position="421"/>
    </location>
</feature>
<protein>
    <submittedName>
        <fullName evidence="6">Restriction endonuclease subunit S</fullName>
    </submittedName>
</protein>
<dbReference type="PANTHER" id="PTHR43140">
    <property type="entry name" value="TYPE-1 RESTRICTION ENZYME ECOKI SPECIFICITY PROTEIN"/>
    <property type="match status" value="1"/>
</dbReference>
<dbReference type="PANTHER" id="PTHR43140:SF1">
    <property type="entry name" value="TYPE I RESTRICTION ENZYME ECOKI SPECIFICITY SUBUNIT"/>
    <property type="match status" value="1"/>
</dbReference>
<dbReference type="Proteomes" id="UP000309561">
    <property type="component" value="Unassembled WGS sequence"/>
</dbReference>
<dbReference type="OrthoDB" id="5363772at2"/>
<gene>
    <name evidence="6" type="ORF">FCU45_02410</name>
</gene>
<comment type="caution">
    <text evidence="6">The sequence shown here is derived from an EMBL/GenBank/DDBJ whole genome shotgun (WGS) entry which is preliminary data.</text>
</comment>
<evidence type="ECO:0000313" key="6">
    <source>
        <dbReference type="EMBL" id="TKI71252.1"/>
    </source>
</evidence>
<keyword evidence="7" id="KW-1185">Reference proteome</keyword>
<evidence type="ECO:0000256" key="4">
    <source>
        <dbReference type="SAM" id="Coils"/>
    </source>
</evidence>
<dbReference type="GO" id="GO:0004519">
    <property type="term" value="F:endonuclease activity"/>
    <property type="evidence" value="ECO:0007669"/>
    <property type="project" value="UniProtKB-KW"/>
</dbReference>
<keyword evidence="6" id="KW-0378">Hydrolase</keyword>
<keyword evidence="6" id="KW-0540">Nuclease</keyword>
<reference evidence="6 7" key="1">
    <citation type="submission" date="2019-04" db="EMBL/GenBank/DDBJ databases">
        <title>Sulfurimonas crateris sp. nov. a facultative anaerobic sulfur-oxidizing chemolithautotrophic bacterium isolated from a terrestrial mud vulcano.</title>
        <authorList>
            <person name="Ratnikova N.M."/>
            <person name="Slobodkin A.I."/>
            <person name="Merkel A.Y."/>
            <person name="Novikov A."/>
            <person name="Bonch-Osmolovskaya E.A."/>
            <person name="Slobodkina G.B."/>
        </authorList>
    </citation>
    <scope>NUCLEOTIDE SEQUENCE [LARGE SCALE GENOMIC DNA]</scope>
    <source>
        <strain evidence="6 7">SN118</strain>
    </source>
</reference>
<dbReference type="InterPro" id="IPR000055">
    <property type="entry name" value="Restrct_endonuc_typeI_TRD"/>
</dbReference>
<evidence type="ECO:0000256" key="1">
    <source>
        <dbReference type="ARBA" id="ARBA00010923"/>
    </source>
</evidence>
<keyword evidence="2" id="KW-0680">Restriction system</keyword>
<organism evidence="6 7">
    <name type="scientific">Sulfurimonas crateris</name>
    <dbReference type="NCBI Taxonomy" id="2574727"/>
    <lineage>
        <taxon>Bacteria</taxon>
        <taxon>Pseudomonadati</taxon>
        <taxon>Campylobacterota</taxon>
        <taxon>Epsilonproteobacteria</taxon>
        <taxon>Campylobacterales</taxon>
        <taxon>Sulfurimonadaceae</taxon>
        <taxon>Sulfurimonas</taxon>
    </lineage>
</organism>
<evidence type="ECO:0000259" key="5">
    <source>
        <dbReference type="Pfam" id="PF01420"/>
    </source>
</evidence>